<dbReference type="Gene3D" id="1.20.5.4130">
    <property type="match status" value="1"/>
</dbReference>
<evidence type="ECO:0000256" key="1">
    <source>
        <dbReference type="ARBA" id="ARBA00022737"/>
    </source>
</evidence>
<evidence type="ECO:0000259" key="6">
    <source>
        <dbReference type="Pfam" id="PF18052"/>
    </source>
</evidence>
<evidence type="ECO:0008006" key="10">
    <source>
        <dbReference type="Google" id="ProtNLM"/>
    </source>
</evidence>
<organism evidence="8 9">
    <name type="scientific">Aquilegia coerulea</name>
    <name type="common">Rocky mountain columbine</name>
    <dbReference type="NCBI Taxonomy" id="218851"/>
    <lineage>
        <taxon>Eukaryota</taxon>
        <taxon>Viridiplantae</taxon>
        <taxon>Streptophyta</taxon>
        <taxon>Embryophyta</taxon>
        <taxon>Tracheophyta</taxon>
        <taxon>Spermatophyta</taxon>
        <taxon>Magnoliopsida</taxon>
        <taxon>Ranunculales</taxon>
        <taxon>Ranunculaceae</taxon>
        <taxon>Thalictroideae</taxon>
        <taxon>Aquilegia</taxon>
    </lineage>
</organism>
<dbReference type="SUPFAM" id="SSF52540">
    <property type="entry name" value="P-loop containing nucleoside triphosphate hydrolases"/>
    <property type="match status" value="1"/>
</dbReference>
<dbReference type="STRING" id="218851.A0A2G5DML6"/>
<evidence type="ECO:0000259" key="5">
    <source>
        <dbReference type="Pfam" id="PF00931"/>
    </source>
</evidence>
<evidence type="ECO:0000313" key="9">
    <source>
        <dbReference type="Proteomes" id="UP000230069"/>
    </source>
</evidence>
<evidence type="ECO:0000313" key="8">
    <source>
        <dbReference type="EMBL" id="PIA44760.1"/>
    </source>
</evidence>
<protein>
    <recommendedName>
        <fullName evidence="10">Disease resistance protein RGA3</fullName>
    </recommendedName>
</protein>
<dbReference type="InterPro" id="IPR038005">
    <property type="entry name" value="RX-like_CC"/>
</dbReference>
<dbReference type="GO" id="GO:0043531">
    <property type="term" value="F:ADP binding"/>
    <property type="evidence" value="ECO:0007669"/>
    <property type="project" value="InterPro"/>
</dbReference>
<evidence type="ECO:0000259" key="7">
    <source>
        <dbReference type="Pfam" id="PF23559"/>
    </source>
</evidence>
<dbReference type="Gene3D" id="1.10.8.430">
    <property type="entry name" value="Helical domain of apoptotic protease-activating factors"/>
    <property type="match status" value="1"/>
</dbReference>
<dbReference type="GO" id="GO:0005524">
    <property type="term" value="F:ATP binding"/>
    <property type="evidence" value="ECO:0007669"/>
    <property type="project" value="UniProtKB-KW"/>
</dbReference>
<dbReference type="Gene3D" id="3.40.50.300">
    <property type="entry name" value="P-loop containing nucleotide triphosphate hydrolases"/>
    <property type="match status" value="1"/>
</dbReference>
<dbReference type="Pfam" id="PF23559">
    <property type="entry name" value="WHD_DRP"/>
    <property type="match status" value="1"/>
</dbReference>
<dbReference type="CDD" id="cd14798">
    <property type="entry name" value="RX-CC_like"/>
    <property type="match status" value="1"/>
</dbReference>
<dbReference type="EMBL" id="KZ305034">
    <property type="protein sequence ID" value="PIA44760.1"/>
    <property type="molecule type" value="Genomic_DNA"/>
</dbReference>
<dbReference type="Gene3D" id="1.10.10.10">
    <property type="entry name" value="Winged helix-like DNA-binding domain superfamily/Winged helix DNA-binding domain"/>
    <property type="match status" value="1"/>
</dbReference>
<accession>A0A2G5DML6</accession>
<evidence type="ECO:0000256" key="2">
    <source>
        <dbReference type="ARBA" id="ARBA00022741"/>
    </source>
</evidence>
<dbReference type="PRINTS" id="PR00364">
    <property type="entry name" value="DISEASERSIST"/>
</dbReference>
<dbReference type="Pfam" id="PF00931">
    <property type="entry name" value="NB-ARC"/>
    <property type="match status" value="1"/>
</dbReference>
<dbReference type="InterPro" id="IPR036388">
    <property type="entry name" value="WH-like_DNA-bd_sf"/>
</dbReference>
<keyword evidence="2" id="KW-0547">Nucleotide-binding</keyword>
<dbReference type="InterPro" id="IPR027417">
    <property type="entry name" value="P-loop_NTPase"/>
</dbReference>
<dbReference type="AlphaFoldDB" id="A0A2G5DML6"/>
<sequence>MADALLGILSQNLITLAQNKFGLLYGVEEDIEKLSSTLSTIRDVVDDAEMKQGTDKAIGNWLRKLKDVAYEADDVLDEWLTEVRRADFELTTKLQVSASSSSSCFPSINKPAFGYKIAKRIKKTCAKFDQISRERSNFHLQGGVVERVGFLDPNRETSSVIVETNIYGRDEEKGKIVNMLISNMNSQNNVSVISICGIGGLGKTALAQLVYNNEMVSNHFGVRIWICVAEDFAVKRILKLILESLSDKAVDLEGLNPMQTRLRELLSGKRFLLVLDDVWNRDQDKWDKLKFSLACGSKGSSIMVTTRLHTTALIMSTLPVFLLTPLSENDCWSLFKGRVLGMGNDNSLTAKLEEMGRQIVKKCGGVPLAAKVLGALLCFKREVSEWLSIRDSDIWELQEEEGDYSIKKEVLIQLWMANGFVQCIGKKEFEEVGNQIFNDLLHGSFFQEVQKDDFGNIICCKMHDLMHDLACSLTATECCRVTKIDKMTSTIPKSFRHLSMKFSDPEPRSRAYYKSLCKSNKLLRTHLFVP</sequence>
<dbReference type="InterPro" id="IPR041118">
    <property type="entry name" value="Rx_N"/>
</dbReference>
<dbReference type="GO" id="GO:0006952">
    <property type="term" value="P:defense response"/>
    <property type="evidence" value="ECO:0007669"/>
    <property type="project" value="UniProtKB-KW"/>
</dbReference>
<feature type="domain" description="Disease resistance protein winged helix" evidence="7">
    <location>
        <begin position="403"/>
        <end position="470"/>
    </location>
</feature>
<dbReference type="InterPro" id="IPR002182">
    <property type="entry name" value="NB-ARC"/>
</dbReference>
<feature type="domain" description="NB-ARC" evidence="5">
    <location>
        <begin position="173"/>
        <end position="340"/>
    </location>
</feature>
<proteinExistence type="predicted"/>
<name>A0A2G5DML6_AQUCA</name>
<keyword evidence="3" id="KW-0611">Plant defense</keyword>
<keyword evidence="9" id="KW-1185">Reference proteome</keyword>
<dbReference type="InParanoid" id="A0A2G5DML6"/>
<reference evidence="8 9" key="1">
    <citation type="submission" date="2017-09" db="EMBL/GenBank/DDBJ databases">
        <title>WGS assembly of Aquilegia coerulea Goldsmith.</title>
        <authorList>
            <person name="Hodges S."/>
            <person name="Kramer E."/>
            <person name="Nordborg M."/>
            <person name="Tomkins J."/>
            <person name="Borevitz J."/>
            <person name="Derieg N."/>
            <person name="Yan J."/>
            <person name="Mihaltcheva S."/>
            <person name="Hayes R.D."/>
            <person name="Rokhsar D."/>
        </authorList>
    </citation>
    <scope>NUCLEOTIDE SEQUENCE [LARGE SCALE GENOMIC DNA]</scope>
    <source>
        <strain evidence="9">cv. Goldsmith</strain>
    </source>
</reference>
<evidence type="ECO:0000256" key="4">
    <source>
        <dbReference type="ARBA" id="ARBA00022840"/>
    </source>
</evidence>
<dbReference type="InterPro" id="IPR042197">
    <property type="entry name" value="Apaf_helical"/>
</dbReference>
<dbReference type="Proteomes" id="UP000230069">
    <property type="component" value="Unassembled WGS sequence"/>
</dbReference>
<dbReference type="PANTHER" id="PTHR36766:SF48">
    <property type="entry name" value="DISEASE RESISTANCE PROTEIN RGA3"/>
    <property type="match status" value="1"/>
</dbReference>
<dbReference type="Pfam" id="PF18052">
    <property type="entry name" value="Rx_N"/>
    <property type="match status" value="1"/>
</dbReference>
<feature type="domain" description="Disease resistance N-terminal" evidence="6">
    <location>
        <begin position="6"/>
        <end position="94"/>
    </location>
</feature>
<dbReference type="InterPro" id="IPR058922">
    <property type="entry name" value="WHD_DRP"/>
</dbReference>
<gene>
    <name evidence="8" type="ORF">AQUCO_01700391v1</name>
</gene>
<dbReference type="PANTHER" id="PTHR36766">
    <property type="entry name" value="PLANT BROAD-SPECTRUM MILDEW RESISTANCE PROTEIN RPW8"/>
    <property type="match status" value="1"/>
</dbReference>
<evidence type="ECO:0000256" key="3">
    <source>
        <dbReference type="ARBA" id="ARBA00022821"/>
    </source>
</evidence>
<keyword evidence="4" id="KW-0067">ATP-binding</keyword>
<keyword evidence="1" id="KW-0677">Repeat</keyword>
<dbReference type="OrthoDB" id="777601at2759"/>
<dbReference type="FunFam" id="3.40.50.300:FF:001091">
    <property type="entry name" value="Probable disease resistance protein At1g61300"/>
    <property type="match status" value="1"/>
</dbReference>